<protein>
    <submittedName>
        <fullName evidence="1">Uncharacterized protein</fullName>
    </submittedName>
</protein>
<name>A0AAE0I664_9PEZI</name>
<reference evidence="1" key="1">
    <citation type="journal article" date="2023" name="Mol. Phylogenet. Evol.">
        <title>Genome-scale phylogeny and comparative genomics of the fungal order Sordariales.</title>
        <authorList>
            <person name="Hensen N."/>
            <person name="Bonometti L."/>
            <person name="Westerberg I."/>
            <person name="Brannstrom I.O."/>
            <person name="Guillou S."/>
            <person name="Cros-Aarteil S."/>
            <person name="Calhoun S."/>
            <person name="Haridas S."/>
            <person name="Kuo A."/>
            <person name="Mondo S."/>
            <person name="Pangilinan J."/>
            <person name="Riley R."/>
            <person name="LaButti K."/>
            <person name="Andreopoulos B."/>
            <person name="Lipzen A."/>
            <person name="Chen C."/>
            <person name="Yan M."/>
            <person name="Daum C."/>
            <person name="Ng V."/>
            <person name="Clum A."/>
            <person name="Steindorff A."/>
            <person name="Ohm R.A."/>
            <person name="Martin F."/>
            <person name="Silar P."/>
            <person name="Natvig D.O."/>
            <person name="Lalanne C."/>
            <person name="Gautier V."/>
            <person name="Ament-Velasquez S.L."/>
            <person name="Kruys A."/>
            <person name="Hutchinson M.I."/>
            <person name="Powell A.J."/>
            <person name="Barry K."/>
            <person name="Miller A.N."/>
            <person name="Grigoriev I.V."/>
            <person name="Debuchy R."/>
            <person name="Gladieux P."/>
            <person name="Hiltunen Thoren M."/>
            <person name="Johannesson H."/>
        </authorList>
    </citation>
    <scope>NUCLEOTIDE SEQUENCE</scope>
    <source>
        <strain evidence="1">CBS 118394</strain>
    </source>
</reference>
<evidence type="ECO:0000313" key="1">
    <source>
        <dbReference type="EMBL" id="KAK3319180.1"/>
    </source>
</evidence>
<dbReference type="AlphaFoldDB" id="A0AAE0I664"/>
<sequence length="190" mass="21630">MACTTLTFPKVPESTKKRAMESVFLNFQPWSPSQETRDWRFSVNLGFDVSCHHKLALLGCIDAVKEKARLPVPDNNFVGCVHELLIQCEDFKAAYFLAHTRNPGMSIRVQETMVMLAAAYLIQKADRMASVEAADYPGDRQKQKTGWLKKTCVSLFHGTAKHQAKKGGLWFLLGVYSIWEREDMLANKRF</sequence>
<dbReference type="Proteomes" id="UP001283341">
    <property type="component" value="Unassembled WGS sequence"/>
</dbReference>
<keyword evidence="2" id="KW-1185">Reference proteome</keyword>
<proteinExistence type="predicted"/>
<accession>A0AAE0I664</accession>
<evidence type="ECO:0000313" key="2">
    <source>
        <dbReference type="Proteomes" id="UP001283341"/>
    </source>
</evidence>
<gene>
    <name evidence="1" type="ORF">B0H66DRAFT_533680</name>
</gene>
<dbReference type="EMBL" id="JAUEDM010000004">
    <property type="protein sequence ID" value="KAK3319180.1"/>
    <property type="molecule type" value="Genomic_DNA"/>
</dbReference>
<organism evidence="1 2">
    <name type="scientific">Apodospora peruviana</name>
    <dbReference type="NCBI Taxonomy" id="516989"/>
    <lineage>
        <taxon>Eukaryota</taxon>
        <taxon>Fungi</taxon>
        <taxon>Dikarya</taxon>
        <taxon>Ascomycota</taxon>
        <taxon>Pezizomycotina</taxon>
        <taxon>Sordariomycetes</taxon>
        <taxon>Sordariomycetidae</taxon>
        <taxon>Sordariales</taxon>
        <taxon>Lasiosphaeriaceae</taxon>
        <taxon>Apodospora</taxon>
    </lineage>
</organism>
<comment type="caution">
    <text evidence="1">The sequence shown here is derived from an EMBL/GenBank/DDBJ whole genome shotgun (WGS) entry which is preliminary data.</text>
</comment>
<reference evidence="1" key="2">
    <citation type="submission" date="2023-06" db="EMBL/GenBank/DDBJ databases">
        <authorList>
            <consortium name="Lawrence Berkeley National Laboratory"/>
            <person name="Haridas S."/>
            <person name="Hensen N."/>
            <person name="Bonometti L."/>
            <person name="Westerberg I."/>
            <person name="Brannstrom I.O."/>
            <person name="Guillou S."/>
            <person name="Cros-Aarteil S."/>
            <person name="Calhoun S."/>
            <person name="Kuo A."/>
            <person name="Mondo S."/>
            <person name="Pangilinan J."/>
            <person name="Riley R."/>
            <person name="Labutti K."/>
            <person name="Andreopoulos B."/>
            <person name="Lipzen A."/>
            <person name="Chen C."/>
            <person name="Yanf M."/>
            <person name="Daum C."/>
            <person name="Ng V."/>
            <person name="Clum A."/>
            <person name="Steindorff A."/>
            <person name="Ohm R."/>
            <person name="Martin F."/>
            <person name="Silar P."/>
            <person name="Natvig D."/>
            <person name="Lalanne C."/>
            <person name="Gautier V."/>
            <person name="Ament-Velasquez S.L."/>
            <person name="Kruys A."/>
            <person name="Hutchinson M.I."/>
            <person name="Powell A.J."/>
            <person name="Barry K."/>
            <person name="Miller A.N."/>
            <person name="Grigoriev I.V."/>
            <person name="Debuchy R."/>
            <person name="Gladieux P."/>
            <person name="Thoren M.H."/>
            <person name="Johannesson H."/>
        </authorList>
    </citation>
    <scope>NUCLEOTIDE SEQUENCE</scope>
    <source>
        <strain evidence="1">CBS 118394</strain>
    </source>
</reference>